<reference evidence="1" key="1">
    <citation type="submission" date="2020-08" db="EMBL/GenBank/DDBJ databases">
        <title>Multicomponent nature underlies the extraordinary mechanical properties of spider dragline silk.</title>
        <authorList>
            <person name="Kono N."/>
            <person name="Nakamura H."/>
            <person name="Mori M."/>
            <person name="Yoshida Y."/>
            <person name="Ohtoshi R."/>
            <person name="Malay A.D."/>
            <person name="Moran D.A.P."/>
            <person name="Tomita M."/>
            <person name="Numata K."/>
            <person name="Arakawa K."/>
        </authorList>
    </citation>
    <scope>NUCLEOTIDE SEQUENCE</scope>
</reference>
<organism evidence="1 2">
    <name type="scientific">Nephila pilipes</name>
    <name type="common">Giant wood spider</name>
    <name type="synonym">Nephila maculata</name>
    <dbReference type="NCBI Taxonomy" id="299642"/>
    <lineage>
        <taxon>Eukaryota</taxon>
        <taxon>Metazoa</taxon>
        <taxon>Ecdysozoa</taxon>
        <taxon>Arthropoda</taxon>
        <taxon>Chelicerata</taxon>
        <taxon>Arachnida</taxon>
        <taxon>Araneae</taxon>
        <taxon>Araneomorphae</taxon>
        <taxon>Entelegynae</taxon>
        <taxon>Araneoidea</taxon>
        <taxon>Nephilidae</taxon>
        <taxon>Nephila</taxon>
    </lineage>
</organism>
<accession>A0A8X6P7N5</accession>
<dbReference type="OrthoDB" id="10319236at2759"/>
<dbReference type="Proteomes" id="UP000887013">
    <property type="component" value="Unassembled WGS sequence"/>
</dbReference>
<evidence type="ECO:0000313" key="1">
    <source>
        <dbReference type="EMBL" id="GFT53429.1"/>
    </source>
</evidence>
<proteinExistence type="predicted"/>
<protein>
    <submittedName>
        <fullName evidence="1">Uncharacterized protein</fullName>
    </submittedName>
</protein>
<comment type="caution">
    <text evidence="1">The sequence shown here is derived from an EMBL/GenBank/DDBJ whole genome shotgun (WGS) entry which is preliminary data.</text>
</comment>
<sequence>MLITDSRYERRRKKHPRMRRSVDLFPYSETCTPQTFIAKGALLRRGDASGAAKENQLPCLERKVKSVLSLVRECEEERNPVGNRTEKERDVLLVKFPASCFKCQTIFCWPPVGSCESIGGRNKAL</sequence>
<dbReference type="EMBL" id="BMAW01112591">
    <property type="protein sequence ID" value="GFT53429.1"/>
    <property type="molecule type" value="Genomic_DNA"/>
</dbReference>
<gene>
    <name evidence="1" type="ORF">NPIL_691211</name>
</gene>
<evidence type="ECO:0000313" key="2">
    <source>
        <dbReference type="Proteomes" id="UP000887013"/>
    </source>
</evidence>
<keyword evidence="2" id="KW-1185">Reference proteome</keyword>
<dbReference type="AlphaFoldDB" id="A0A8X6P7N5"/>
<name>A0A8X6P7N5_NEPPI</name>